<dbReference type="OrthoDB" id="4404959at2"/>
<dbReference type="Gene3D" id="1.10.3720.10">
    <property type="entry name" value="MetI-like"/>
    <property type="match status" value="1"/>
</dbReference>
<evidence type="ECO:0000256" key="4">
    <source>
        <dbReference type="ARBA" id="ARBA00022475"/>
    </source>
</evidence>
<evidence type="ECO:0000256" key="7">
    <source>
        <dbReference type="ARBA" id="ARBA00022989"/>
    </source>
</evidence>
<feature type="transmembrane region" description="Helical" evidence="9">
    <location>
        <begin position="190"/>
        <end position="214"/>
    </location>
</feature>
<reference evidence="11 12" key="1">
    <citation type="submission" date="2018-03" db="EMBL/GenBank/DDBJ databases">
        <title>The draft genome of Mesorhizobium soli JCM 19897.</title>
        <authorList>
            <person name="Li L."/>
            <person name="Liu L."/>
            <person name="Liang L."/>
            <person name="Wang T."/>
            <person name="Zhang X."/>
        </authorList>
    </citation>
    <scope>NUCLEOTIDE SEQUENCE [LARGE SCALE GENOMIC DNA]</scope>
    <source>
        <strain evidence="11 12">JCM 19897</strain>
    </source>
</reference>
<evidence type="ECO:0000313" key="12">
    <source>
        <dbReference type="Proteomes" id="UP000240653"/>
    </source>
</evidence>
<keyword evidence="3 9" id="KW-0813">Transport</keyword>
<evidence type="ECO:0000259" key="10">
    <source>
        <dbReference type="PROSITE" id="PS50928"/>
    </source>
</evidence>
<dbReference type="InterPro" id="IPR010065">
    <property type="entry name" value="AA_ABC_transptr_permease_3TM"/>
</dbReference>
<dbReference type="PANTHER" id="PTHR30614">
    <property type="entry name" value="MEMBRANE COMPONENT OF AMINO ACID ABC TRANSPORTER"/>
    <property type="match status" value="1"/>
</dbReference>
<dbReference type="PANTHER" id="PTHR30614:SF10">
    <property type="entry name" value="ARGININE ABC TRANSPORTER PERMEASE PROTEIN ARTM"/>
    <property type="match status" value="1"/>
</dbReference>
<dbReference type="CDD" id="cd06261">
    <property type="entry name" value="TM_PBP2"/>
    <property type="match status" value="1"/>
</dbReference>
<organism evidence="11 12">
    <name type="scientific">Pseudaminobacter soli</name>
    <name type="common">ex Li et al. 2025</name>
    <dbReference type="NCBI Taxonomy" id="1295366"/>
    <lineage>
        <taxon>Bacteria</taxon>
        <taxon>Pseudomonadati</taxon>
        <taxon>Pseudomonadota</taxon>
        <taxon>Alphaproteobacteria</taxon>
        <taxon>Hyphomicrobiales</taxon>
        <taxon>Phyllobacteriaceae</taxon>
        <taxon>Pseudaminobacter</taxon>
    </lineage>
</organism>
<sequence>MRWDVVATAFPALLSAVPMTLQLAFIAVAAGFFLAVLLAVARLSGIRGLSGLAYAYVYVIRGTPLLLQIFFIYYGAGQFDAVRASPFWPILREAYWCALLALSLNTAAYGSEIIRGGLMSVPKGQIEAARAFGLSGMRLFRLIVFPQALRVMLPAYGNELILLLKATSLASTITIIDVTGMARTLASQTYAPVEVFVCAGVIYLALTTLSTLAVQSVEGRLRRRGGLALQG</sequence>
<evidence type="ECO:0000256" key="6">
    <source>
        <dbReference type="ARBA" id="ARBA00022692"/>
    </source>
</evidence>
<keyword evidence="7 9" id="KW-1133">Transmembrane helix</keyword>
<evidence type="ECO:0000256" key="3">
    <source>
        <dbReference type="ARBA" id="ARBA00022448"/>
    </source>
</evidence>
<keyword evidence="12" id="KW-1185">Reference proteome</keyword>
<dbReference type="InterPro" id="IPR043429">
    <property type="entry name" value="ArtM/GltK/GlnP/TcyL/YhdX-like"/>
</dbReference>
<dbReference type="InterPro" id="IPR000515">
    <property type="entry name" value="MetI-like"/>
</dbReference>
<dbReference type="NCBIfam" id="TIGR01726">
    <property type="entry name" value="HEQRo_perm_3TM"/>
    <property type="match status" value="1"/>
</dbReference>
<dbReference type="GO" id="GO:0006865">
    <property type="term" value="P:amino acid transport"/>
    <property type="evidence" value="ECO:0007669"/>
    <property type="project" value="TreeGrafter"/>
</dbReference>
<evidence type="ECO:0000313" key="11">
    <source>
        <dbReference type="EMBL" id="PSJ60166.1"/>
    </source>
</evidence>
<gene>
    <name evidence="11" type="ORF">C7I85_13355</name>
</gene>
<dbReference type="Pfam" id="PF00528">
    <property type="entry name" value="BPD_transp_1"/>
    <property type="match status" value="1"/>
</dbReference>
<evidence type="ECO:0000256" key="5">
    <source>
        <dbReference type="ARBA" id="ARBA00022519"/>
    </source>
</evidence>
<keyword evidence="8 9" id="KW-0472">Membrane</keyword>
<keyword evidence="6 9" id="KW-0812">Transmembrane</keyword>
<dbReference type="Proteomes" id="UP000240653">
    <property type="component" value="Unassembled WGS sequence"/>
</dbReference>
<evidence type="ECO:0000256" key="8">
    <source>
        <dbReference type="ARBA" id="ARBA00023136"/>
    </source>
</evidence>
<proteinExistence type="inferred from homology"/>
<dbReference type="EMBL" id="PXYL01000006">
    <property type="protein sequence ID" value="PSJ60166.1"/>
    <property type="molecule type" value="Genomic_DNA"/>
</dbReference>
<dbReference type="SUPFAM" id="SSF161098">
    <property type="entry name" value="MetI-like"/>
    <property type="match status" value="1"/>
</dbReference>
<keyword evidence="5" id="KW-0997">Cell inner membrane</keyword>
<dbReference type="RefSeq" id="WP_106724493.1">
    <property type="nucleotide sequence ID" value="NZ_PXYL01000006.1"/>
</dbReference>
<dbReference type="AlphaFoldDB" id="A0A2P7SCG0"/>
<feature type="transmembrane region" description="Helical" evidence="9">
    <location>
        <begin position="53"/>
        <end position="74"/>
    </location>
</feature>
<name>A0A2P7SCG0_9HYPH</name>
<dbReference type="GO" id="GO:0022857">
    <property type="term" value="F:transmembrane transporter activity"/>
    <property type="evidence" value="ECO:0007669"/>
    <property type="project" value="InterPro"/>
</dbReference>
<evidence type="ECO:0000256" key="9">
    <source>
        <dbReference type="RuleBase" id="RU363032"/>
    </source>
</evidence>
<protein>
    <submittedName>
        <fullName evidence="11">ABC transporter permease</fullName>
    </submittedName>
</protein>
<comment type="subcellular location">
    <subcellularLocation>
        <location evidence="1">Cell inner membrane</location>
        <topology evidence="1">Multi-pass membrane protein</topology>
    </subcellularLocation>
    <subcellularLocation>
        <location evidence="9">Cell membrane</location>
        <topology evidence="9">Multi-pass membrane protein</topology>
    </subcellularLocation>
</comment>
<evidence type="ECO:0000256" key="2">
    <source>
        <dbReference type="ARBA" id="ARBA00010072"/>
    </source>
</evidence>
<comment type="similarity">
    <text evidence="2">Belongs to the binding-protein-dependent transport system permease family. HisMQ subfamily.</text>
</comment>
<evidence type="ECO:0000256" key="1">
    <source>
        <dbReference type="ARBA" id="ARBA00004429"/>
    </source>
</evidence>
<comment type="caution">
    <text evidence="11">The sequence shown here is derived from an EMBL/GenBank/DDBJ whole genome shotgun (WGS) entry which is preliminary data.</text>
</comment>
<accession>A0A2P7SCG0</accession>
<feature type="domain" description="ABC transmembrane type-1" evidence="10">
    <location>
        <begin position="17"/>
        <end position="214"/>
    </location>
</feature>
<keyword evidence="4" id="KW-1003">Cell membrane</keyword>
<feature type="transmembrane region" description="Helical" evidence="9">
    <location>
        <begin position="20"/>
        <end position="41"/>
    </location>
</feature>
<dbReference type="PROSITE" id="PS50928">
    <property type="entry name" value="ABC_TM1"/>
    <property type="match status" value="1"/>
</dbReference>
<dbReference type="InterPro" id="IPR035906">
    <property type="entry name" value="MetI-like_sf"/>
</dbReference>
<dbReference type="GO" id="GO:0043190">
    <property type="term" value="C:ATP-binding cassette (ABC) transporter complex"/>
    <property type="evidence" value="ECO:0007669"/>
    <property type="project" value="InterPro"/>
</dbReference>